<dbReference type="GO" id="GO:0016491">
    <property type="term" value="F:oxidoreductase activity"/>
    <property type="evidence" value="ECO:0007669"/>
    <property type="project" value="UniProtKB-KW"/>
</dbReference>
<dbReference type="Proteomes" id="UP000509510">
    <property type="component" value="Chromosome VI"/>
</dbReference>
<dbReference type="Pfam" id="PF07731">
    <property type="entry name" value="Cu-oxidase_2"/>
    <property type="match status" value="1"/>
</dbReference>
<organism evidence="9 10">
    <name type="scientific">Talaromyces rugulosus</name>
    <name type="common">Penicillium rugulosum</name>
    <dbReference type="NCBI Taxonomy" id="121627"/>
    <lineage>
        <taxon>Eukaryota</taxon>
        <taxon>Fungi</taxon>
        <taxon>Dikarya</taxon>
        <taxon>Ascomycota</taxon>
        <taxon>Pezizomycotina</taxon>
        <taxon>Eurotiomycetes</taxon>
        <taxon>Eurotiomycetidae</taxon>
        <taxon>Eurotiales</taxon>
        <taxon>Trichocomaceae</taxon>
        <taxon>Talaromyces</taxon>
        <taxon>Talaromyces sect. Islandici</taxon>
    </lineage>
</organism>
<dbReference type="Gene3D" id="2.60.40.420">
    <property type="entry name" value="Cupredoxins - blue copper proteins"/>
    <property type="match status" value="3"/>
</dbReference>
<evidence type="ECO:0000259" key="8">
    <source>
        <dbReference type="Pfam" id="PF07732"/>
    </source>
</evidence>
<gene>
    <name evidence="9" type="ORF">TRUGW13939_10605</name>
</gene>
<dbReference type="GO" id="GO:0005507">
    <property type="term" value="F:copper ion binding"/>
    <property type="evidence" value="ECO:0007669"/>
    <property type="project" value="InterPro"/>
</dbReference>
<dbReference type="InterPro" id="IPR045087">
    <property type="entry name" value="Cu-oxidase_fam"/>
</dbReference>
<dbReference type="CDD" id="cd13901">
    <property type="entry name" value="CuRO_3_MaLCC_like"/>
    <property type="match status" value="1"/>
</dbReference>
<evidence type="ECO:0008006" key="11">
    <source>
        <dbReference type="Google" id="ProtNLM"/>
    </source>
</evidence>
<dbReference type="AlphaFoldDB" id="A0A7H8RD43"/>
<evidence type="ECO:0000256" key="3">
    <source>
        <dbReference type="ARBA" id="ARBA00023002"/>
    </source>
</evidence>
<dbReference type="GeneID" id="55998084"/>
<dbReference type="InterPro" id="IPR001117">
    <property type="entry name" value="Cu-oxidase_2nd"/>
</dbReference>
<dbReference type="PANTHER" id="PTHR11709">
    <property type="entry name" value="MULTI-COPPER OXIDASE"/>
    <property type="match status" value="1"/>
</dbReference>
<evidence type="ECO:0000256" key="2">
    <source>
        <dbReference type="ARBA" id="ARBA00022723"/>
    </source>
</evidence>
<dbReference type="PANTHER" id="PTHR11709:SF145">
    <property type="entry name" value="LCC1"/>
    <property type="match status" value="1"/>
</dbReference>
<dbReference type="InterPro" id="IPR002355">
    <property type="entry name" value="Cu_oxidase_Cu_BS"/>
</dbReference>
<keyword evidence="5" id="KW-0732">Signal</keyword>
<feature type="domain" description="Plastocyanin-like" evidence="8">
    <location>
        <begin position="73"/>
        <end position="184"/>
    </location>
</feature>
<keyword evidence="2" id="KW-0479">Metal-binding</keyword>
<dbReference type="OrthoDB" id="2121828at2759"/>
<evidence type="ECO:0000313" key="9">
    <source>
        <dbReference type="EMBL" id="QKX63435.1"/>
    </source>
</evidence>
<dbReference type="KEGG" id="trg:TRUGW13939_10605"/>
<dbReference type="InterPro" id="IPR011706">
    <property type="entry name" value="Cu-oxidase_C"/>
</dbReference>
<name>A0A7H8RD43_TALRU</name>
<proteinExistence type="inferred from homology"/>
<dbReference type="Pfam" id="PF00394">
    <property type="entry name" value="Cu-oxidase"/>
    <property type="match status" value="1"/>
</dbReference>
<dbReference type="CDD" id="cd13854">
    <property type="entry name" value="CuRO_1_MaLCC_like"/>
    <property type="match status" value="1"/>
</dbReference>
<dbReference type="Pfam" id="PF07732">
    <property type="entry name" value="Cu-oxidase_3"/>
    <property type="match status" value="1"/>
</dbReference>
<keyword evidence="4" id="KW-0186">Copper</keyword>
<evidence type="ECO:0000256" key="4">
    <source>
        <dbReference type="ARBA" id="ARBA00023008"/>
    </source>
</evidence>
<dbReference type="InterPro" id="IPR011707">
    <property type="entry name" value="Cu-oxidase-like_N"/>
</dbReference>
<keyword evidence="3" id="KW-0560">Oxidoreductase</keyword>
<dbReference type="EMBL" id="CP055903">
    <property type="protein sequence ID" value="QKX63435.1"/>
    <property type="molecule type" value="Genomic_DNA"/>
</dbReference>
<sequence length="584" mass="65169">MVRLLKFVVLTTVTASSAIKAVSALLSPNLPKFLTDGPLEDGLPWGKANPAGDPPNTGVTRHYHFTIRREFKSLDGFNKSVILINDQFPGPAIEANWGDMIEVTVVNNIDSQDEGVTLHWHGTTLRKTPWYDGVPGVSQCPIAPLGGRFTYTFQADQYGTGWYHSHYSAQYDDGLYGPMVIYGPVQPEISYDFDLGPVMISDYFHMSYYEALEISFAKPPQPLHVDNNLINGKTAFYNCNSTETHCLPAPGPAKFQFHSGKLHRLRLINTGSLANQKFSIDNHDMTVIANDYVPVKPYKTKVVTLGAGQRTDVIVNATGSPTDAVWMRSDIDMVCLQTNATIQTALAAIYYESANISSVPRTKRTAWESNNCRNDPLNQTVPYYQLTPPEPETVQTVTVTVGYNETGFVVMFMDNSSFRADYNDPVLLDVSNPRGNFSFPRERNAYNFGSNSSVRLILNNTYATVHPMHLHGHNFWVLAEGLGSWDGKITNPSNPLRRDTHNLQPGTSNQSSYVVLQWTQDNPGIWPFHCHMSVHSSAGMFMLSIEHPELIKTDLQIPMIMAQTCRDWDFFSSTSFVDQIDSGA</sequence>
<feature type="signal peptide" evidence="5">
    <location>
        <begin position="1"/>
        <end position="24"/>
    </location>
</feature>
<accession>A0A7H8RD43</accession>
<evidence type="ECO:0000313" key="10">
    <source>
        <dbReference type="Proteomes" id="UP000509510"/>
    </source>
</evidence>
<dbReference type="SUPFAM" id="SSF49503">
    <property type="entry name" value="Cupredoxins"/>
    <property type="match status" value="3"/>
</dbReference>
<feature type="domain" description="Plastocyanin-like" evidence="6">
    <location>
        <begin position="197"/>
        <end position="346"/>
    </location>
</feature>
<protein>
    <recommendedName>
        <fullName evidence="11">Multicopper oxidase</fullName>
    </recommendedName>
</protein>
<evidence type="ECO:0000256" key="1">
    <source>
        <dbReference type="ARBA" id="ARBA00010609"/>
    </source>
</evidence>
<keyword evidence="10" id="KW-1185">Reference proteome</keyword>
<feature type="chain" id="PRO_5028835472" description="Multicopper oxidase" evidence="5">
    <location>
        <begin position="25"/>
        <end position="584"/>
    </location>
</feature>
<dbReference type="RefSeq" id="XP_035349609.1">
    <property type="nucleotide sequence ID" value="XM_035493716.1"/>
</dbReference>
<evidence type="ECO:0000259" key="7">
    <source>
        <dbReference type="Pfam" id="PF07731"/>
    </source>
</evidence>
<dbReference type="PROSITE" id="PS00080">
    <property type="entry name" value="MULTICOPPER_OXIDASE2"/>
    <property type="match status" value="1"/>
</dbReference>
<evidence type="ECO:0000259" key="6">
    <source>
        <dbReference type="Pfam" id="PF00394"/>
    </source>
</evidence>
<dbReference type="InterPro" id="IPR008972">
    <property type="entry name" value="Cupredoxin"/>
</dbReference>
<evidence type="ECO:0000256" key="5">
    <source>
        <dbReference type="SAM" id="SignalP"/>
    </source>
</evidence>
<reference evidence="10" key="1">
    <citation type="submission" date="2020-06" db="EMBL/GenBank/DDBJ databases">
        <title>A chromosome-scale genome assembly of Talaromyces rugulosus W13939.</title>
        <authorList>
            <person name="Wang B."/>
            <person name="Guo L."/>
            <person name="Ye K."/>
            <person name="Wang L."/>
        </authorList>
    </citation>
    <scope>NUCLEOTIDE SEQUENCE [LARGE SCALE GENOMIC DNA]</scope>
    <source>
        <strain evidence="10">W13939</strain>
    </source>
</reference>
<comment type="similarity">
    <text evidence="1">Belongs to the multicopper oxidase family.</text>
</comment>
<feature type="domain" description="Plastocyanin-like" evidence="7">
    <location>
        <begin position="426"/>
        <end position="547"/>
    </location>
</feature>